<evidence type="ECO:0000256" key="8">
    <source>
        <dbReference type="ARBA" id="ARBA00023186"/>
    </source>
</evidence>
<dbReference type="GO" id="GO:0003755">
    <property type="term" value="F:peptidyl-prolyl cis-trans isomerase activity"/>
    <property type="evidence" value="ECO:0007669"/>
    <property type="project" value="UniProtKB-UniRule"/>
</dbReference>
<keyword evidence="8 13" id="KW-0143">Chaperone</keyword>
<evidence type="ECO:0000256" key="11">
    <source>
        <dbReference type="ARBA" id="ARBA00024849"/>
    </source>
</evidence>
<comment type="similarity">
    <text evidence="2 13 15">Belongs to the FKBP-type PPIase family. Tig subfamily.</text>
</comment>
<evidence type="ECO:0000256" key="12">
    <source>
        <dbReference type="ARBA" id="ARBA00029986"/>
    </source>
</evidence>
<evidence type="ECO:0000256" key="7">
    <source>
        <dbReference type="ARBA" id="ARBA00023110"/>
    </source>
</evidence>
<evidence type="ECO:0000256" key="9">
    <source>
        <dbReference type="ARBA" id="ARBA00023235"/>
    </source>
</evidence>
<evidence type="ECO:0000313" key="18">
    <source>
        <dbReference type="Proteomes" id="UP000005526"/>
    </source>
</evidence>
<evidence type="ECO:0000256" key="13">
    <source>
        <dbReference type="HAMAP-Rule" id="MF_00303"/>
    </source>
</evidence>
<dbReference type="Proteomes" id="UP000005526">
    <property type="component" value="Unassembled WGS sequence"/>
</dbReference>
<organism evidence="17 18">
    <name type="scientific">Neisseria meningitidis serogroup B (strain ATCC 13091 / M2091)</name>
    <dbReference type="NCBI Taxonomy" id="862513"/>
    <lineage>
        <taxon>Bacteria</taxon>
        <taxon>Pseudomonadati</taxon>
        <taxon>Pseudomonadota</taxon>
        <taxon>Betaproteobacteria</taxon>
        <taxon>Neisseriales</taxon>
        <taxon>Neisseriaceae</taxon>
        <taxon>Neisseria</taxon>
    </lineage>
</organism>
<sequence>MMSVTVETLENLERKVVLSLPWSEINAETDKKLKQTQRRAKIDGFRPGKAPLKMIAQMYGASAQNDVINELVQRRFHDVAVAQELKVAGFPRFEGVEEQDDKESFKVAAIFEVFPEVVIGDLSAQEVEKVTASVGDAEVDQTVEILRKQRTRFNHVEREARNGDRVIIDFEGKIDGEPFAGGASKNYAFVLGASQMLPEFEAGVVGMKAGESKDVTVNFPEDYHGKDVAGKSAVFTITLNNVSEATLPEVDSDFAKALGIADGDVAKMREEVKKNVSREVERRVNEQTKESVMNALLKAVELKAPVALVNEEAARLANEMKQNFVNQGMADAANLDLPLDMFKEQAERRVSLGLILAKLVDENKLEPTEEQVKAVVANFAESYEDPQEVIDWYYAEPSRLQAPTSLAIESNVVDFVLGKAKVNEKALSFDEVMGAQA</sequence>
<dbReference type="HOGENOM" id="CLU_033058_2_0_4"/>
<dbReference type="InterPro" id="IPR027304">
    <property type="entry name" value="Trigger_fact/SurA_dom_sf"/>
</dbReference>
<dbReference type="Gene3D" id="3.30.70.1050">
    <property type="entry name" value="Trigger factor ribosome-binding domain"/>
    <property type="match status" value="1"/>
</dbReference>
<dbReference type="Gene3D" id="1.10.3120.10">
    <property type="entry name" value="Trigger factor, C-terminal domain"/>
    <property type="match status" value="1"/>
</dbReference>
<keyword evidence="10 13" id="KW-0131">Cell cycle</keyword>
<evidence type="ECO:0000256" key="1">
    <source>
        <dbReference type="ARBA" id="ARBA00000971"/>
    </source>
</evidence>
<comment type="catalytic activity">
    <reaction evidence="1 13 14">
        <text>[protein]-peptidylproline (omega=180) = [protein]-peptidylproline (omega=0)</text>
        <dbReference type="Rhea" id="RHEA:16237"/>
        <dbReference type="Rhea" id="RHEA-COMP:10747"/>
        <dbReference type="Rhea" id="RHEA-COMP:10748"/>
        <dbReference type="ChEBI" id="CHEBI:83833"/>
        <dbReference type="ChEBI" id="CHEBI:83834"/>
        <dbReference type="EC" id="5.2.1.8"/>
    </reaction>
</comment>
<evidence type="ECO:0000256" key="5">
    <source>
        <dbReference type="ARBA" id="ARBA00022490"/>
    </source>
</evidence>
<dbReference type="InterPro" id="IPR046357">
    <property type="entry name" value="PPIase_dom_sf"/>
</dbReference>
<dbReference type="SUPFAM" id="SSF109998">
    <property type="entry name" value="Triger factor/SurA peptide-binding domain-like"/>
    <property type="match status" value="1"/>
</dbReference>
<dbReference type="InterPro" id="IPR001179">
    <property type="entry name" value="PPIase_FKBP_dom"/>
</dbReference>
<dbReference type="PROSITE" id="PS50059">
    <property type="entry name" value="FKBP_PPIASE"/>
    <property type="match status" value="1"/>
</dbReference>
<dbReference type="NCBIfam" id="TIGR00115">
    <property type="entry name" value="tig"/>
    <property type="match status" value="1"/>
</dbReference>
<dbReference type="GO" id="GO:0051301">
    <property type="term" value="P:cell division"/>
    <property type="evidence" value="ECO:0007669"/>
    <property type="project" value="UniProtKB-KW"/>
</dbReference>
<dbReference type="GO" id="GO:0043022">
    <property type="term" value="F:ribosome binding"/>
    <property type="evidence" value="ECO:0007669"/>
    <property type="project" value="TreeGrafter"/>
</dbReference>
<dbReference type="FunFam" id="3.10.50.40:FF:000001">
    <property type="entry name" value="Trigger factor"/>
    <property type="match status" value="1"/>
</dbReference>
<dbReference type="Gene3D" id="3.10.50.40">
    <property type="match status" value="1"/>
</dbReference>
<evidence type="ECO:0000256" key="15">
    <source>
        <dbReference type="RuleBase" id="RU003914"/>
    </source>
</evidence>
<keyword evidence="5 13" id="KW-0963">Cytoplasm</keyword>
<dbReference type="Pfam" id="PF05698">
    <property type="entry name" value="Trigger_C"/>
    <property type="match status" value="1"/>
</dbReference>
<dbReference type="SUPFAM" id="SSF54534">
    <property type="entry name" value="FKBP-like"/>
    <property type="match status" value="1"/>
</dbReference>
<dbReference type="InterPro" id="IPR036611">
    <property type="entry name" value="Trigger_fac_ribosome-bd_sf"/>
</dbReference>
<dbReference type="EC" id="5.2.1.8" evidence="3 13"/>
<dbReference type="HAMAP" id="MF_00303">
    <property type="entry name" value="Trigger_factor_Tig"/>
    <property type="match status" value="1"/>
</dbReference>
<dbReference type="InterPro" id="IPR008881">
    <property type="entry name" value="Trigger_fac_ribosome-bd_bac"/>
</dbReference>
<dbReference type="PANTHER" id="PTHR30560">
    <property type="entry name" value="TRIGGER FACTOR CHAPERONE AND PEPTIDYL-PROLYL CIS/TRANS ISOMERASE"/>
    <property type="match status" value="1"/>
</dbReference>
<dbReference type="Pfam" id="PF05697">
    <property type="entry name" value="Trigger_N"/>
    <property type="match status" value="1"/>
</dbReference>
<comment type="subcellular location">
    <subcellularLocation>
        <location evidence="13">Cytoplasm</location>
    </subcellularLocation>
    <text evidence="13">About half TF is bound to the ribosome near the polypeptide exit tunnel while the other half is free in the cytoplasm.</text>
</comment>
<dbReference type="GO" id="GO:0043335">
    <property type="term" value="P:protein unfolding"/>
    <property type="evidence" value="ECO:0007669"/>
    <property type="project" value="TreeGrafter"/>
</dbReference>
<proteinExistence type="inferred from homology"/>
<dbReference type="GO" id="GO:0051083">
    <property type="term" value="P:'de novo' cotranslational protein folding"/>
    <property type="evidence" value="ECO:0007669"/>
    <property type="project" value="TreeGrafter"/>
</dbReference>
<dbReference type="SUPFAM" id="SSF102735">
    <property type="entry name" value="Trigger factor ribosome-binding domain"/>
    <property type="match status" value="1"/>
</dbReference>
<comment type="caution">
    <text evidence="17">The sequence shown here is derived from an EMBL/GenBank/DDBJ whole genome shotgun (WGS) entry which is preliminary data.</text>
</comment>
<keyword evidence="9 13" id="KW-0413">Isomerase</keyword>
<dbReference type="FunFam" id="3.30.70.1050:FF:000007">
    <property type="entry name" value="Trigger factor"/>
    <property type="match status" value="1"/>
</dbReference>
<evidence type="ECO:0000256" key="14">
    <source>
        <dbReference type="PROSITE-ProRule" id="PRU00277"/>
    </source>
</evidence>
<name>E0N8H8_NEIM3</name>
<evidence type="ECO:0000256" key="6">
    <source>
        <dbReference type="ARBA" id="ARBA00022618"/>
    </source>
</evidence>
<evidence type="ECO:0000256" key="10">
    <source>
        <dbReference type="ARBA" id="ARBA00023306"/>
    </source>
</evidence>
<evidence type="ECO:0000256" key="3">
    <source>
        <dbReference type="ARBA" id="ARBA00013194"/>
    </source>
</evidence>
<reference evidence="17 18" key="1">
    <citation type="submission" date="2010-07" db="EMBL/GenBank/DDBJ databases">
        <authorList>
            <person name="Muzny D."/>
            <person name="Qin X."/>
            <person name="Deng J."/>
            <person name="Jiang H."/>
            <person name="Liu Y."/>
            <person name="Qu J."/>
            <person name="Song X.-Z."/>
            <person name="Zhang L."/>
            <person name="Thornton R."/>
            <person name="Coyle M."/>
            <person name="Francisco L."/>
            <person name="Jackson L."/>
            <person name="Javaid M."/>
            <person name="Korchina V."/>
            <person name="Kovar C."/>
            <person name="Mata R."/>
            <person name="Mathew T."/>
            <person name="Ngo R."/>
            <person name="Nguyen L."/>
            <person name="Nguyen N."/>
            <person name="Okwuonu G."/>
            <person name="Ongeri F."/>
            <person name="Pham C."/>
            <person name="Simmons D."/>
            <person name="Wilczek-Boney K."/>
            <person name="Hale W."/>
            <person name="Jakkamsetti A."/>
            <person name="Pham P."/>
            <person name="Ruth R."/>
            <person name="San Lucas F."/>
            <person name="Warren J."/>
            <person name="Zhang J."/>
            <person name="Zhao Z."/>
            <person name="Zhou C."/>
            <person name="Zhu D."/>
            <person name="Lee S."/>
            <person name="Bess C."/>
            <person name="Blankenburg K."/>
            <person name="Forbes L."/>
            <person name="Fu Q."/>
            <person name="Gubbala S."/>
            <person name="Hirani K."/>
            <person name="Jayaseelan J.C."/>
            <person name="Lara F."/>
            <person name="Munidasa M."/>
            <person name="Palculict T."/>
            <person name="Patil S."/>
            <person name="Pu L.-L."/>
            <person name="Saada N."/>
            <person name="Tang L."/>
            <person name="Weissenberger G."/>
            <person name="Zhu Y."/>
            <person name="Hemphill L."/>
            <person name="Shang Y."/>
            <person name="Youmans B."/>
            <person name="Ayvaz T."/>
            <person name="Ross M."/>
            <person name="Santibanez J."/>
            <person name="Aqrawi P."/>
            <person name="Gross S."/>
            <person name="Joshi V."/>
            <person name="Fowler G."/>
            <person name="Nazareth L."/>
            <person name="Reid J."/>
            <person name="Worley K."/>
            <person name="Petrosino J."/>
            <person name="Highlander S."/>
            <person name="Gibbs R."/>
        </authorList>
    </citation>
    <scope>NUCLEOTIDE SEQUENCE [LARGE SCALE GENOMIC DNA]</scope>
    <source>
        <strain evidence="17 18">ATCC 13091</strain>
    </source>
</reference>
<dbReference type="InterPro" id="IPR008880">
    <property type="entry name" value="Trigger_fac_C"/>
</dbReference>
<accession>E0N8H8</accession>
<keyword evidence="7 13" id="KW-0697">Rotamase</keyword>
<dbReference type="AlphaFoldDB" id="E0N8H8"/>
<protein>
    <recommendedName>
        <fullName evidence="4 13">Trigger factor</fullName>
        <shortName evidence="13">TF</shortName>
        <ecNumber evidence="3 13">5.2.1.8</ecNumber>
    </recommendedName>
    <alternativeName>
        <fullName evidence="12 13">PPIase</fullName>
    </alternativeName>
</protein>
<dbReference type="GO" id="GO:0005737">
    <property type="term" value="C:cytoplasm"/>
    <property type="evidence" value="ECO:0007669"/>
    <property type="project" value="UniProtKB-SubCell"/>
</dbReference>
<evidence type="ECO:0000256" key="4">
    <source>
        <dbReference type="ARBA" id="ARBA00016902"/>
    </source>
</evidence>
<feature type="domain" description="PPIase FKBP-type" evidence="16">
    <location>
        <begin position="163"/>
        <end position="251"/>
    </location>
</feature>
<dbReference type="PIRSF" id="PIRSF003095">
    <property type="entry name" value="Trigger_factor"/>
    <property type="match status" value="1"/>
</dbReference>
<dbReference type="InterPro" id="IPR037041">
    <property type="entry name" value="Trigger_fac_C_sf"/>
</dbReference>
<dbReference type="GO" id="GO:0044183">
    <property type="term" value="F:protein folding chaperone"/>
    <property type="evidence" value="ECO:0007669"/>
    <property type="project" value="TreeGrafter"/>
</dbReference>
<evidence type="ECO:0000313" key="17">
    <source>
        <dbReference type="EMBL" id="EFM04750.1"/>
    </source>
</evidence>
<gene>
    <name evidence="13 17" type="primary">tig</name>
    <name evidence="17" type="ORF">HMPREF0602_0808</name>
</gene>
<comment type="domain">
    <text evidence="13">Consists of 3 domains; the N-terminus binds the ribosome, the middle domain has PPIase activity, while the C-terminus has intrinsic chaperone activity on its own.</text>
</comment>
<dbReference type="InterPro" id="IPR005215">
    <property type="entry name" value="Trig_fac"/>
</dbReference>
<keyword evidence="6 13" id="KW-0132">Cell division</keyword>
<dbReference type="EMBL" id="AEEF01000047">
    <property type="protein sequence ID" value="EFM04750.1"/>
    <property type="molecule type" value="Genomic_DNA"/>
</dbReference>
<evidence type="ECO:0000256" key="2">
    <source>
        <dbReference type="ARBA" id="ARBA00005464"/>
    </source>
</evidence>
<dbReference type="Pfam" id="PF00254">
    <property type="entry name" value="FKBP_C"/>
    <property type="match status" value="1"/>
</dbReference>
<comment type="function">
    <text evidence="11 13">Involved in protein export. Acts as a chaperone by maintaining the newly synthesized protein in an open conformation. Functions as a peptidyl-prolyl cis-trans isomerase.</text>
</comment>
<dbReference type="GO" id="GO:0015031">
    <property type="term" value="P:protein transport"/>
    <property type="evidence" value="ECO:0007669"/>
    <property type="project" value="UniProtKB-UniRule"/>
</dbReference>
<evidence type="ECO:0000259" key="16">
    <source>
        <dbReference type="PROSITE" id="PS50059"/>
    </source>
</evidence>
<dbReference type="PANTHER" id="PTHR30560:SF3">
    <property type="entry name" value="TRIGGER FACTOR-LIKE PROTEIN TIG, CHLOROPLASTIC"/>
    <property type="match status" value="1"/>
</dbReference>